<evidence type="ECO:0000259" key="2">
    <source>
        <dbReference type="Pfam" id="PF17172"/>
    </source>
</evidence>
<feature type="domain" description="Thioredoxin-like fold" evidence="2">
    <location>
        <begin position="79"/>
        <end position="180"/>
    </location>
</feature>
<dbReference type="InterPro" id="IPR012336">
    <property type="entry name" value="Thioredoxin-like_fold"/>
</dbReference>
<keyword evidence="4" id="KW-1185">Reference proteome</keyword>
<dbReference type="InterPro" id="IPR050931">
    <property type="entry name" value="Mito_Protein_Transport_Metaxin"/>
</dbReference>
<dbReference type="InterPro" id="IPR040079">
    <property type="entry name" value="Glutathione_S-Trfase"/>
</dbReference>
<reference evidence="3" key="1">
    <citation type="journal article" date="2020" name="Stud. Mycol.">
        <title>101 Dothideomycetes genomes: a test case for predicting lifestyles and emergence of pathogens.</title>
        <authorList>
            <person name="Haridas S."/>
            <person name="Albert R."/>
            <person name="Binder M."/>
            <person name="Bloem J."/>
            <person name="Labutti K."/>
            <person name="Salamov A."/>
            <person name="Andreopoulos B."/>
            <person name="Baker S."/>
            <person name="Barry K."/>
            <person name="Bills G."/>
            <person name="Bluhm B."/>
            <person name="Cannon C."/>
            <person name="Castanera R."/>
            <person name="Culley D."/>
            <person name="Daum C."/>
            <person name="Ezra D."/>
            <person name="Gonzalez J."/>
            <person name="Henrissat B."/>
            <person name="Kuo A."/>
            <person name="Liang C."/>
            <person name="Lipzen A."/>
            <person name="Lutzoni F."/>
            <person name="Magnuson J."/>
            <person name="Mondo S."/>
            <person name="Nolan M."/>
            <person name="Ohm R."/>
            <person name="Pangilinan J."/>
            <person name="Park H.-J."/>
            <person name="Ramirez L."/>
            <person name="Alfaro M."/>
            <person name="Sun H."/>
            <person name="Tritt A."/>
            <person name="Yoshinaga Y."/>
            <person name="Zwiers L.-H."/>
            <person name="Turgeon B."/>
            <person name="Goodwin S."/>
            <person name="Spatafora J."/>
            <person name="Crous P."/>
            <person name="Grigoriev I."/>
        </authorList>
    </citation>
    <scope>NUCLEOTIDE SEQUENCE</scope>
    <source>
        <strain evidence="3">CBS 107.79</strain>
    </source>
</reference>
<proteinExistence type="inferred from homology"/>
<dbReference type="SFLD" id="SFLDG01180">
    <property type="entry name" value="SUF1"/>
    <property type="match status" value="1"/>
</dbReference>
<dbReference type="Pfam" id="PF17172">
    <property type="entry name" value="GST_N_4"/>
    <property type="match status" value="1"/>
</dbReference>
<dbReference type="OrthoDB" id="5809458at2759"/>
<protein>
    <recommendedName>
        <fullName evidence="2">Thioredoxin-like fold domain-containing protein</fullName>
    </recommendedName>
</protein>
<dbReference type="EMBL" id="ML976667">
    <property type="protein sequence ID" value="KAF1976181.1"/>
    <property type="molecule type" value="Genomic_DNA"/>
</dbReference>
<dbReference type="GO" id="GO:0005737">
    <property type="term" value="C:cytoplasm"/>
    <property type="evidence" value="ECO:0007669"/>
    <property type="project" value="TreeGrafter"/>
</dbReference>
<dbReference type="SFLD" id="SFLDS00019">
    <property type="entry name" value="Glutathione_Transferase_(cytos"/>
    <property type="match status" value="1"/>
</dbReference>
<sequence>MYERTGQRRTEANHTPVCKNLIKIAVSDNSQGTELSHSIFSLHHSIFQEKSTLTMKPTSHPSMALFRGWDTPTHYVWSPFVTKVEFRLRLSALPYTSLVGSPRTAPRGKIPYLSLSAPSSNTPTEWLSDSTLIFRTLIDRGAIPDLNATLSPTQKAHDLAIRALLEEKLYFTQGRERWVQNYYTMRDHTLWSIPYPLRVVIGNLAYRANLRKFYDHGAGRFSDDETRAFVKEIWSGVGALLEESKRNVKGDVCFWVLGGKEPTEADATVFGFAVSTLVCDAAPESRELVKMEFPVVVEYAERIHRRWFAEYEMW</sequence>
<dbReference type="PANTHER" id="PTHR12289">
    <property type="entry name" value="METAXIN RELATED"/>
    <property type="match status" value="1"/>
</dbReference>
<accession>A0A6A5VG95</accession>
<evidence type="ECO:0000313" key="3">
    <source>
        <dbReference type="EMBL" id="KAF1976181.1"/>
    </source>
</evidence>
<dbReference type="InterPro" id="IPR026928">
    <property type="entry name" value="FAX/IsoI-like"/>
</dbReference>
<dbReference type="AlphaFoldDB" id="A0A6A5VG95"/>
<gene>
    <name evidence="3" type="ORF">BU23DRAFT_551665</name>
</gene>
<evidence type="ECO:0000256" key="1">
    <source>
        <dbReference type="ARBA" id="ARBA00006475"/>
    </source>
</evidence>
<dbReference type="SFLD" id="SFLDG01200">
    <property type="entry name" value="SUF1.1"/>
    <property type="match status" value="1"/>
</dbReference>
<dbReference type="PANTHER" id="PTHR12289:SF41">
    <property type="entry name" value="FAILED AXON CONNECTIONS-RELATED"/>
    <property type="match status" value="1"/>
</dbReference>
<dbReference type="Proteomes" id="UP000800036">
    <property type="component" value="Unassembled WGS sequence"/>
</dbReference>
<comment type="similarity">
    <text evidence="1">Belongs to the FAX family.</text>
</comment>
<evidence type="ECO:0000313" key="4">
    <source>
        <dbReference type="Proteomes" id="UP000800036"/>
    </source>
</evidence>
<organism evidence="3 4">
    <name type="scientific">Bimuria novae-zelandiae CBS 107.79</name>
    <dbReference type="NCBI Taxonomy" id="1447943"/>
    <lineage>
        <taxon>Eukaryota</taxon>
        <taxon>Fungi</taxon>
        <taxon>Dikarya</taxon>
        <taxon>Ascomycota</taxon>
        <taxon>Pezizomycotina</taxon>
        <taxon>Dothideomycetes</taxon>
        <taxon>Pleosporomycetidae</taxon>
        <taxon>Pleosporales</taxon>
        <taxon>Massarineae</taxon>
        <taxon>Didymosphaeriaceae</taxon>
        <taxon>Bimuria</taxon>
    </lineage>
</organism>
<name>A0A6A5VG95_9PLEO</name>